<proteinExistence type="predicted"/>
<evidence type="ECO:0000313" key="1">
    <source>
        <dbReference type="EMBL" id="RGM21093.1"/>
    </source>
</evidence>
<dbReference type="AlphaFoldDB" id="A0A3E4V1G5"/>
<evidence type="ECO:0000313" key="2">
    <source>
        <dbReference type="Proteomes" id="UP000260808"/>
    </source>
</evidence>
<reference evidence="1 2" key="1">
    <citation type="submission" date="2018-08" db="EMBL/GenBank/DDBJ databases">
        <title>A genome reference for cultivated species of the human gut microbiota.</title>
        <authorList>
            <person name="Zou Y."/>
            <person name="Xue W."/>
            <person name="Luo G."/>
        </authorList>
    </citation>
    <scope>NUCLEOTIDE SEQUENCE [LARGE SCALE GENOMIC DNA]</scope>
    <source>
        <strain evidence="1 2">TF01-20-2</strain>
    </source>
</reference>
<sequence length="65" mass="7543">MRFFSYGRKSVFSDKSDSIDNQFRMNREYCESKFSGQVDSWQQFSDEDFTGANTSGRICSVCCLL</sequence>
<protein>
    <submittedName>
        <fullName evidence="1">Uncharacterized protein</fullName>
    </submittedName>
</protein>
<dbReference type="EMBL" id="QSSX01000034">
    <property type="protein sequence ID" value="RGM21093.1"/>
    <property type="molecule type" value="Genomic_DNA"/>
</dbReference>
<comment type="caution">
    <text evidence="1">The sequence shown here is derived from an EMBL/GenBank/DDBJ whole genome shotgun (WGS) entry which is preliminary data.</text>
</comment>
<name>A0A3E4V1G5_MEDGN</name>
<dbReference type="Proteomes" id="UP000260808">
    <property type="component" value="Unassembled WGS sequence"/>
</dbReference>
<accession>A0A3E4V1G5</accession>
<organism evidence="1 2">
    <name type="scientific">Mediterraneibacter gnavus</name>
    <name type="common">Ruminococcus gnavus</name>
    <dbReference type="NCBI Taxonomy" id="33038"/>
    <lineage>
        <taxon>Bacteria</taxon>
        <taxon>Bacillati</taxon>
        <taxon>Bacillota</taxon>
        <taxon>Clostridia</taxon>
        <taxon>Lachnospirales</taxon>
        <taxon>Lachnospiraceae</taxon>
        <taxon>Mediterraneibacter</taxon>
    </lineage>
</organism>
<gene>
    <name evidence="1" type="ORF">DXC31_12610</name>
</gene>